<reference evidence="1 2" key="1">
    <citation type="journal article" date="2011" name="J. Bacteriol.">
        <title>Complete genome sequence of seawater bacterium Glaciecola nitratireducens FR1064T.</title>
        <authorList>
            <person name="Bian F."/>
            <person name="Qin Q.L."/>
            <person name="Xie B.B."/>
            <person name="Shu Y.L."/>
            <person name="Zhang X.Y."/>
            <person name="Yu Y."/>
            <person name="Chen B."/>
            <person name="Chen X.L."/>
            <person name="Zhou B.C."/>
            <person name="Zhang Y.Z."/>
        </authorList>
    </citation>
    <scope>NUCLEOTIDE SEQUENCE [LARGE SCALE GENOMIC DNA]</scope>
    <source>
        <strain evidence="2">JCM 12485 / KCTC 12276 / FR1064</strain>
    </source>
</reference>
<dbReference type="Proteomes" id="UP000009282">
    <property type="component" value="Chromosome"/>
</dbReference>
<sequence length="44" mass="4621">MKKTIMIICATDCIGLGTSKVLASENHNLKKSMGIVSAIEAVIS</sequence>
<dbReference type="KEGG" id="gni:GNIT_1286"/>
<dbReference type="AlphaFoldDB" id="G4QL20"/>
<organism evidence="1 2">
    <name type="scientific">Glaciecola nitratireducens (strain JCM 12485 / KCTC 12276 / FR1064)</name>
    <dbReference type="NCBI Taxonomy" id="1085623"/>
    <lineage>
        <taxon>Bacteria</taxon>
        <taxon>Pseudomonadati</taxon>
        <taxon>Pseudomonadota</taxon>
        <taxon>Gammaproteobacteria</taxon>
        <taxon>Alteromonadales</taxon>
        <taxon>Alteromonadaceae</taxon>
        <taxon>Brumicola</taxon>
    </lineage>
</organism>
<evidence type="ECO:0000313" key="1">
    <source>
        <dbReference type="EMBL" id="AEP29410.1"/>
    </source>
</evidence>
<dbReference type="RefSeq" id="WP_014108284.1">
    <property type="nucleotide sequence ID" value="NC_016041.1"/>
</dbReference>
<evidence type="ECO:0000313" key="2">
    <source>
        <dbReference type="Proteomes" id="UP000009282"/>
    </source>
</evidence>
<accession>G4QL20</accession>
<name>G4QL20_GLANF</name>
<protein>
    <submittedName>
        <fullName evidence="1">Uncharacterized protein</fullName>
    </submittedName>
</protein>
<gene>
    <name evidence="1" type="ordered locus">GNIT_1286</name>
</gene>
<dbReference type="EMBL" id="CP003060">
    <property type="protein sequence ID" value="AEP29410.1"/>
    <property type="molecule type" value="Genomic_DNA"/>
</dbReference>
<keyword evidence="2" id="KW-1185">Reference proteome</keyword>
<proteinExistence type="predicted"/>
<dbReference type="HOGENOM" id="CLU_3216823_0_0_6"/>